<evidence type="ECO:0000313" key="10">
    <source>
        <dbReference type="Proteomes" id="UP001185092"/>
    </source>
</evidence>
<dbReference type="Pfam" id="PF05199">
    <property type="entry name" value="GMC_oxred_C"/>
    <property type="match status" value="1"/>
</dbReference>
<dbReference type="Proteomes" id="UP001185092">
    <property type="component" value="Unassembled WGS sequence"/>
</dbReference>
<evidence type="ECO:0000256" key="3">
    <source>
        <dbReference type="ARBA" id="ARBA00022630"/>
    </source>
</evidence>
<evidence type="ECO:0000259" key="7">
    <source>
        <dbReference type="Pfam" id="PF00732"/>
    </source>
</evidence>
<dbReference type="EMBL" id="JAVDQD010000002">
    <property type="protein sequence ID" value="MDR6239390.1"/>
    <property type="molecule type" value="Genomic_DNA"/>
</dbReference>
<comment type="similarity">
    <text evidence="2">Belongs to the GMC oxidoreductase family.</text>
</comment>
<proteinExistence type="inferred from homology"/>
<evidence type="ECO:0000256" key="4">
    <source>
        <dbReference type="ARBA" id="ARBA00022827"/>
    </source>
</evidence>
<dbReference type="Pfam" id="PF13450">
    <property type="entry name" value="NAD_binding_8"/>
    <property type="match status" value="1"/>
</dbReference>
<sequence>MDNIHGGLSRTIDPKTAAETFYDAVIVGSGVSGSIVAKELSKQGFKVLIMEAGPGKDFSLEGYFEFRKNFFTNPSKDNNSPFLPNPNAPMPRSTDVNSLRPGEPNTNSYLVQNGPFVSDSSYSRVVGGTTMHFESKTPRMLPDDFKTRTLFGRGLDWPISYDELKPYYRKAENEMGVSGDVESQKFDYINPETGELERKPLYDEEYVYPMKAMPATYLDKCVSKHIDGTEVDIRGEKRSIQIRSFPQGRNGIPNEKYKKFNNGKIFVPQGAVSHHQAETGERCQGNTNCTPLCPVQAKYDARKTLAEALKNHSENEFLTDLLVHAVASKVVIDKDNGRVKEIDCKIYEDINSNGYETIKIKGKVFIIAANAIESARLMLASGLQCSNGLIGRNLMDHPFLLNWALLNENAGTYRGTICTSGISDLRSGHFRKHQAAFAMDIHNDGWGWATGAPYTNLIDIVENQNKFGKQLREELVKQLSRQLLMATMIELPAQHSNRITIDPNYKDHLDNPRPVLSFNIPDYTLEGASYARDFSKRLFQNLGAEDHTSYSPLNYGYVNYGGEGYELKGGNHLAGTHIMGSSSSNSVVNSKQKSWEHENLYLVGAGSMPSIGTSNTTLTVAALCFMSTESIISDINKYDA</sequence>
<accession>A0AAE3XMU2</accession>
<reference evidence="9" key="1">
    <citation type="submission" date="2023-07" db="EMBL/GenBank/DDBJ databases">
        <title>Genomic Encyclopedia of Type Strains, Phase IV (KMG-IV): sequencing the most valuable type-strain genomes for metagenomic binning, comparative biology and taxonomic classification.</title>
        <authorList>
            <person name="Goeker M."/>
        </authorList>
    </citation>
    <scope>NUCLEOTIDE SEQUENCE</scope>
    <source>
        <strain evidence="9">DSM 26174</strain>
    </source>
</reference>
<keyword evidence="10" id="KW-1185">Reference proteome</keyword>
<protein>
    <submittedName>
        <fullName evidence="9">Choline dehydrogenase-like flavoprotein</fullName>
    </submittedName>
</protein>
<evidence type="ECO:0000259" key="8">
    <source>
        <dbReference type="Pfam" id="PF05199"/>
    </source>
</evidence>
<keyword evidence="3" id="KW-0285">Flavoprotein</keyword>
<dbReference type="PANTHER" id="PTHR42784:SF1">
    <property type="entry name" value="PYRANOSE 2-OXIDASE"/>
    <property type="match status" value="1"/>
</dbReference>
<dbReference type="GO" id="GO:0016614">
    <property type="term" value="F:oxidoreductase activity, acting on CH-OH group of donors"/>
    <property type="evidence" value="ECO:0007669"/>
    <property type="project" value="InterPro"/>
</dbReference>
<comment type="caution">
    <text evidence="9">The sequence shown here is derived from an EMBL/GenBank/DDBJ whole genome shotgun (WGS) entry which is preliminary data.</text>
</comment>
<evidence type="ECO:0000256" key="2">
    <source>
        <dbReference type="ARBA" id="ARBA00010790"/>
    </source>
</evidence>
<keyword evidence="5" id="KW-0560">Oxidoreductase</keyword>
<feature type="domain" description="Glucose-methanol-choline oxidoreductase C-terminal" evidence="8">
    <location>
        <begin position="495"/>
        <end position="623"/>
    </location>
</feature>
<dbReference type="AlphaFoldDB" id="A0AAE3XMU2"/>
<feature type="region of interest" description="Disordered" evidence="6">
    <location>
        <begin position="75"/>
        <end position="98"/>
    </location>
</feature>
<comment type="cofactor">
    <cofactor evidence="1">
        <name>FAD</name>
        <dbReference type="ChEBI" id="CHEBI:57692"/>
    </cofactor>
</comment>
<name>A0AAE3XMU2_9BACT</name>
<dbReference type="InterPro" id="IPR000172">
    <property type="entry name" value="GMC_OxRdtase_N"/>
</dbReference>
<dbReference type="InterPro" id="IPR051473">
    <property type="entry name" value="P2Ox-like"/>
</dbReference>
<dbReference type="SUPFAM" id="SSF51905">
    <property type="entry name" value="FAD/NAD(P)-binding domain"/>
    <property type="match status" value="1"/>
</dbReference>
<evidence type="ECO:0000313" key="9">
    <source>
        <dbReference type="EMBL" id="MDR6239390.1"/>
    </source>
</evidence>
<dbReference type="PANTHER" id="PTHR42784">
    <property type="entry name" value="PYRANOSE 2-OXIDASE"/>
    <property type="match status" value="1"/>
</dbReference>
<organism evidence="9 10">
    <name type="scientific">Aureibacter tunicatorum</name>
    <dbReference type="NCBI Taxonomy" id="866807"/>
    <lineage>
        <taxon>Bacteria</taxon>
        <taxon>Pseudomonadati</taxon>
        <taxon>Bacteroidota</taxon>
        <taxon>Cytophagia</taxon>
        <taxon>Cytophagales</taxon>
        <taxon>Persicobacteraceae</taxon>
        <taxon>Aureibacter</taxon>
    </lineage>
</organism>
<feature type="domain" description="Glucose-methanol-choline oxidoreductase N-terminal" evidence="7">
    <location>
        <begin position="284"/>
        <end position="398"/>
    </location>
</feature>
<evidence type="ECO:0000256" key="1">
    <source>
        <dbReference type="ARBA" id="ARBA00001974"/>
    </source>
</evidence>
<dbReference type="InterPro" id="IPR036188">
    <property type="entry name" value="FAD/NAD-bd_sf"/>
</dbReference>
<evidence type="ECO:0000256" key="5">
    <source>
        <dbReference type="ARBA" id="ARBA00023002"/>
    </source>
</evidence>
<keyword evidence="4" id="KW-0274">FAD</keyword>
<dbReference type="GO" id="GO:0050660">
    <property type="term" value="F:flavin adenine dinucleotide binding"/>
    <property type="evidence" value="ECO:0007669"/>
    <property type="project" value="InterPro"/>
</dbReference>
<dbReference type="Pfam" id="PF00732">
    <property type="entry name" value="GMC_oxred_N"/>
    <property type="match status" value="1"/>
</dbReference>
<dbReference type="RefSeq" id="WP_309939049.1">
    <property type="nucleotide sequence ID" value="NZ_AP025305.1"/>
</dbReference>
<dbReference type="InterPro" id="IPR007867">
    <property type="entry name" value="GMC_OxRtase_C"/>
</dbReference>
<evidence type="ECO:0000256" key="6">
    <source>
        <dbReference type="SAM" id="MobiDB-lite"/>
    </source>
</evidence>
<dbReference type="Gene3D" id="3.50.50.60">
    <property type="entry name" value="FAD/NAD(P)-binding domain"/>
    <property type="match status" value="2"/>
</dbReference>
<gene>
    <name evidence="9" type="ORF">HNQ88_002427</name>
</gene>